<evidence type="ECO:0000256" key="2">
    <source>
        <dbReference type="ARBA" id="ARBA00023326"/>
    </source>
</evidence>
<keyword evidence="2" id="KW-0624">Polysaccharide degradation</keyword>
<comment type="caution">
    <text evidence="4">The sequence shown here is derived from an EMBL/GenBank/DDBJ whole genome shotgun (WGS) entry which is preliminary data.</text>
</comment>
<protein>
    <recommendedName>
        <fullName evidence="3">Fibronectin type-III domain-containing protein</fullName>
    </recommendedName>
</protein>
<keyword evidence="1" id="KW-0326">Glycosidase</keyword>
<evidence type="ECO:0000313" key="4">
    <source>
        <dbReference type="EMBL" id="NHF62230.1"/>
    </source>
</evidence>
<dbReference type="Proteomes" id="UP000818266">
    <property type="component" value="Unassembled WGS sequence"/>
</dbReference>
<feature type="domain" description="Fibronectin type-III" evidence="3">
    <location>
        <begin position="143"/>
        <end position="234"/>
    </location>
</feature>
<dbReference type="Gene3D" id="2.60.40.10">
    <property type="entry name" value="Immunoglobulins"/>
    <property type="match status" value="1"/>
</dbReference>
<name>A0A9E5JKN7_9MICO</name>
<dbReference type="InterPro" id="IPR013783">
    <property type="entry name" value="Ig-like_fold"/>
</dbReference>
<dbReference type="RefSeq" id="WP_152582972.1">
    <property type="nucleotide sequence ID" value="NZ_VIKT02000004.1"/>
</dbReference>
<dbReference type="InterPro" id="IPR036116">
    <property type="entry name" value="FN3_sf"/>
</dbReference>
<organism evidence="4 5">
    <name type="scientific">Microcella pacifica</name>
    <dbReference type="NCBI Taxonomy" id="2591847"/>
    <lineage>
        <taxon>Bacteria</taxon>
        <taxon>Bacillati</taxon>
        <taxon>Actinomycetota</taxon>
        <taxon>Actinomycetes</taxon>
        <taxon>Micrococcales</taxon>
        <taxon>Microbacteriaceae</taxon>
        <taxon>Microcella</taxon>
    </lineage>
</organism>
<gene>
    <name evidence="4" type="ORF">FK219_003070</name>
</gene>
<dbReference type="EMBL" id="VIKT02000004">
    <property type="protein sequence ID" value="NHF62230.1"/>
    <property type="molecule type" value="Genomic_DNA"/>
</dbReference>
<keyword evidence="5" id="KW-1185">Reference proteome</keyword>
<dbReference type="GO" id="GO:0000272">
    <property type="term" value="P:polysaccharide catabolic process"/>
    <property type="evidence" value="ECO:0007669"/>
    <property type="project" value="UniProtKB-KW"/>
</dbReference>
<keyword evidence="2" id="KW-0119">Carbohydrate metabolism</keyword>
<sequence length="752" mass="78419">MTTYSDPYASKTAWSLKLIVTEGTLDAPNNRSYVSWSLRLYRGDGSTPWNNAGTPFSVSGPGGVSGTFPAYRFGSTGSGTNYSGISVGGYVTIASGGDWVDHETDGSGSVNVSASHAAAATLGTAAIGTKTFGLTTLTQVPGVPDSVALAYSSDTQVNLSWNDTSESNGQPTTNQIQTSVNGGAFAQVASISAAESLVLTAAANRKIVARVRATNSEGSSSYSASSSPVYTTPAAPSGVNAAKDANLDISVAWTPHVAFTEHQHIVEHGTVTGGVTTWDGSALATVSSGVTSYKHIDPDPADVHVYRVRAKNTDTAGRQSATVLSNQVQLLAAPNAPTLPDLPSHVDKAEDFDLPWTHNAVDTTPQTAYEVEYSTNGGSSYTSTGKITSTTAEHTFAASTYAANVALTVRVRTWGEATSGGSDGTGASPWSNPDTVTFKTRPVATIISPEHSGEYVLAELTVELEFEQAESATFVSATIEVYSGATLLEQRESTTLAATVMDTRVENGETYSVKVTVLDSNGLVSDQVTATFDVAYTAPVAASVTVVYLSDSGVGQIGLTIPTPGVGEVEAAAVTIRRAIEGVSELVVEAYPASSPLTILDTTPTIYGENVYTVTTISADGATTEVEETLTTAEEEWAFMSAGAGFDQVIRFGGELKPQASPTVDSRLVKTAGRKRPIGLYAESGDLVVSGTGELVTGLGSSAEEVEAFLLIPGRKCYRDPTGRRMFGRITGQVSRDTYWLGSFTYTVAETS</sequence>
<dbReference type="SUPFAM" id="SSF49265">
    <property type="entry name" value="Fibronectin type III"/>
    <property type="match status" value="1"/>
</dbReference>
<accession>A0A9E5JKN7</accession>
<dbReference type="AlphaFoldDB" id="A0A9E5JKN7"/>
<dbReference type="GO" id="GO:0016798">
    <property type="term" value="F:hydrolase activity, acting on glycosyl bonds"/>
    <property type="evidence" value="ECO:0007669"/>
    <property type="project" value="UniProtKB-KW"/>
</dbReference>
<evidence type="ECO:0000313" key="5">
    <source>
        <dbReference type="Proteomes" id="UP000818266"/>
    </source>
</evidence>
<proteinExistence type="predicted"/>
<keyword evidence="1" id="KW-0378">Hydrolase</keyword>
<dbReference type="InterPro" id="IPR003961">
    <property type="entry name" value="FN3_dom"/>
</dbReference>
<reference evidence="4 5" key="1">
    <citation type="submission" date="2020-03" db="EMBL/GenBank/DDBJ databases">
        <title>Chryseoglobus sp. isolated from a deep-sea seamount.</title>
        <authorList>
            <person name="Zhang D.-C."/>
        </authorList>
    </citation>
    <scope>NUCLEOTIDE SEQUENCE [LARGE SCALE GENOMIC DNA]</scope>
    <source>
        <strain evidence="4 5">KN1116</strain>
    </source>
</reference>
<evidence type="ECO:0000259" key="3">
    <source>
        <dbReference type="PROSITE" id="PS50853"/>
    </source>
</evidence>
<dbReference type="PROSITE" id="PS50853">
    <property type="entry name" value="FN3"/>
    <property type="match status" value="1"/>
</dbReference>
<dbReference type="OrthoDB" id="9805159at2"/>
<evidence type="ECO:0000256" key="1">
    <source>
        <dbReference type="ARBA" id="ARBA00023295"/>
    </source>
</evidence>